<dbReference type="Gene3D" id="2.60.40.10">
    <property type="entry name" value="Immunoglobulins"/>
    <property type="match status" value="1"/>
</dbReference>
<dbReference type="InterPro" id="IPR008962">
    <property type="entry name" value="PapD-like_sf"/>
</dbReference>
<evidence type="ECO:0000256" key="2">
    <source>
        <dbReference type="ARBA" id="ARBA00022692"/>
    </source>
</evidence>
<sequence>MRLLDLLRLNNHASLNATRQKYHLGKSIFVLFLCMKSQQNPKDGSLPVFVFPESLTFFADDQSTFKQILTVYNPYTFSVQFKVFGTAPHCYKVTEAEGIIKPRCYVD</sequence>
<dbReference type="AlphaFoldDB" id="A0A6S7IHU7"/>
<accession>A0A6S7IHU7</accession>
<dbReference type="Pfam" id="PF00635">
    <property type="entry name" value="Motile_Sperm"/>
    <property type="match status" value="1"/>
</dbReference>
<dbReference type="Proteomes" id="UP001152795">
    <property type="component" value="Unassembled WGS sequence"/>
</dbReference>
<evidence type="ECO:0000256" key="3">
    <source>
        <dbReference type="ARBA" id="ARBA00022989"/>
    </source>
</evidence>
<evidence type="ECO:0000256" key="4">
    <source>
        <dbReference type="ARBA" id="ARBA00023136"/>
    </source>
</evidence>
<dbReference type="GO" id="GO:0005737">
    <property type="term" value="C:cytoplasm"/>
    <property type="evidence" value="ECO:0007669"/>
    <property type="project" value="TreeGrafter"/>
</dbReference>
<gene>
    <name evidence="5" type="ORF">PACLA_8A057068</name>
</gene>
<dbReference type="InterPro" id="IPR013783">
    <property type="entry name" value="Ig-like_fold"/>
</dbReference>
<comment type="caution">
    <text evidence="5">The sequence shown here is derived from an EMBL/GenBank/DDBJ whole genome shotgun (WGS) entry which is preliminary data.</text>
</comment>
<keyword evidence="6" id="KW-1185">Reference proteome</keyword>
<name>A0A6S7IHU7_PARCT</name>
<proteinExistence type="predicted"/>
<reference evidence="5" key="1">
    <citation type="submission" date="2020-04" db="EMBL/GenBank/DDBJ databases">
        <authorList>
            <person name="Alioto T."/>
            <person name="Alioto T."/>
            <person name="Gomez Garrido J."/>
        </authorList>
    </citation>
    <scope>NUCLEOTIDE SEQUENCE</scope>
    <source>
        <strain evidence="5">A484AB</strain>
    </source>
</reference>
<keyword evidence="2" id="KW-0812">Transmembrane</keyword>
<dbReference type="PANTHER" id="PTHR34441:SF1">
    <property type="entry name" value="MOTILE SPERM DOMAIN-CONTAINING 1"/>
    <property type="match status" value="1"/>
</dbReference>
<dbReference type="EMBL" id="CACRXK020010051">
    <property type="protein sequence ID" value="CAB4018544.1"/>
    <property type="molecule type" value="Genomic_DNA"/>
</dbReference>
<dbReference type="SUPFAM" id="SSF49354">
    <property type="entry name" value="PapD-like"/>
    <property type="match status" value="1"/>
</dbReference>
<dbReference type="PANTHER" id="PTHR34441">
    <property type="entry name" value="MOTILE SPERM DOMAIN-CONTAINING PROTEIN 1"/>
    <property type="match status" value="1"/>
</dbReference>
<dbReference type="InterPro" id="IPR039283">
    <property type="entry name" value="MOSPD1/3"/>
</dbReference>
<dbReference type="InterPro" id="IPR000535">
    <property type="entry name" value="MSP_dom"/>
</dbReference>
<keyword evidence="4" id="KW-0472">Membrane</keyword>
<evidence type="ECO:0000313" key="5">
    <source>
        <dbReference type="EMBL" id="CAB4018544.1"/>
    </source>
</evidence>
<organism evidence="5 6">
    <name type="scientific">Paramuricea clavata</name>
    <name type="common">Red gorgonian</name>
    <name type="synonym">Violescent sea-whip</name>
    <dbReference type="NCBI Taxonomy" id="317549"/>
    <lineage>
        <taxon>Eukaryota</taxon>
        <taxon>Metazoa</taxon>
        <taxon>Cnidaria</taxon>
        <taxon>Anthozoa</taxon>
        <taxon>Octocorallia</taxon>
        <taxon>Malacalcyonacea</taxon>
        <taxon>Plexauridae</taxon>
        <taxon>Paramuricea</taxon>
    </lineage>
</organism>
<evidence type="ECO:0000313" key="6">
    <source>
        <dbReference type="Proteomes" id="UP001152795"/>
    </source>
</evidence>
<keyword evidence="3" id="KW-1133">Transmembrane helix</keyword>
<protein>
    <submittedName>
        <fullName evidence="5">Motile sperm domain-containing 1-like</fullName>
    </submittedName>
</protein>
<evidence type="ECO:0000256" key="1">
    <source>
        <dbReference type="ARBA" id="ARBA00004141"/>
    </source>
</evidence>
<dbReference type="PROSITE" id="PS50202">
    <property type="entry name" value="MSP"/>
    <property type="match status" value="1"/>
</dbReference>
<dbReference type="OrthoDB" id="10022288at2759"/>
<comment type="subcellular location">
    <subcellularLocation>
        <location evidence="1">Membrane</location>
        <topology evidence="1">Multi-pass membrane protein</topology>
    </subcellularLocation>
</comment>
<feature type="non-terminal residue" evidence="5">
    <location>
        <position position="107"/>
    </location>
</feature>
<dbReference type="GO" id="GO:0016020">
    <property type="term" value="C:membrane"/>
    <property type="evidence" value="ECO:0007669"/>
    <property type="project" value="UniProtKB-SubCell"/>
</dbReference>